<evidence type="ECO:0000256" key="1">
    <source>
        <dbReference type="ARBA" id="ARBA00022443"/>
    </source>
</evidence>
<dbReference type="Pfam" id="PF00018">
    <property type="entry name" value="SH3_1"/>
    <property type="match status" value="1"/>
</dbReference>
<feature type="region of interest" description="Disordered" evidence="3">
    <location>
        <begin position="449"/>
        <end position="468"/>
    </location>
</feature>
<evidence type="ECO:0000313" key="6">
    <source>
        <dbReference type="EMBL" id="RDW24939.1"/>
    </source>
</evidence>
<dbReference type="SMART" id="SM00326">
    <property type="entry name" value="SH3"/>
    <property type="match status" value="1"/>
</dbReference>
<dbReference type="GeneID" id="2908298"/>
<dbReference type="PANTHER" id="PTHR47174">
    <property type="entry name" value="BRIDGING INTEGRATOR 3"/>
    <property type="match status" value="1"/>
</dbReference>
<dbReference type="InterPro" id="IPR027267">
    <property type="entry name" value="AH/BAR_dom_sf"/>
</dbReference>
<dbReference type="InterPro" id="IPR001452">
    <property type="entry name" value="SH3_domain"/>
</dbReference>
<dbReference type="PROSITE" id="PS50002">
    <property type="entry name" value="SH3"/>
    <property type="match status" value="1"/>
</dbReference>
<dbReference type="InterPro" id="IPR004148">
    <property type="entry name" value="BAR_dom"/>
</dbReference>
<dbReference type="GO" id="GO:0008289">
    <property type="term" value="F:lipid binding"/>
    <property type="evidence" value="ECO:0007669"/>
    <property type="project" value="TreeGrafter"/>
</dbReference>
<feature type="domain" description="SH3" evidence="4">
    <location>
        <begin position="525"/>
        <end position="584"/>
    </location>
</feature>
<dbReference type="CDD" id="cd00174">
    <property type="entry name" value="SH3"/>
    <property type="match status" value="1"/>
</dbReference>
<organism evidence="5 7">
    <name type="scientific">Yarrowia lipolytica</name>
    <name type="common">Candida lipolytica</name>
    <dbReference type="NCBI Taxonomy" id="4952"/>
    <lineage>
        <taxon>Eukaryota</taxon>
        <taxon>Fungi</taxon>
        <taxon>Dikarya</taxon>
        <taxon>Ascomycota</taxon>
        <taxon>Saccharomycotina</taxon>
        <taxon>Dipodascomycetes</taxon>
        <taxon>Dipodascales</taxon>
        <taxon>Dipodascales incertae sedis</taxon>
        <taxon>Yarrowia</taxon>
    </lineage>
</organism>
<dbReference type="SUPFAM" id="SSF103657">
    <property type="entry name" value="BAR/IMD domain-like"/>
    <property type="match status" value="1"/>
</dbReference>
<keyword evidence="1 2" id="KW-0728">SH3 domain</keyword>
<evidence type="ECO:0000313" key="8">
    <source>
        <dbReference type="Proteomes" id="UP000256601"/>
    </source>
</evidence>
<dbReference type="GO" id="GO:0043332">
    <property type="term" value="C:mating projection tip"/>
    <property type="evidence" value="ECO:0007669"/>
    <property type="project" value="TreeGrafter"/>
</dbReference>
<dbReference type="GO" id="GO:0031097">
    <property type="term" value="C:medial cortex"/>
    <property type="evidence" value="ECO:0007669"/>
    <property type="project" value="TreeGrafter"/>
</dbReference>
<dbReference type="Proteomes" id="UP000256601">
    <property type="component" value="Unassembled WGS sequence"/>
</dbReference>
<name>A0A1D8NP81_YARLL</name>
<dbReference type="SUPFAM" id="SSF50044">
    <property type="entry name" value="SH3-domain"/>
    <property type="match status" value="1"/>
</dbReference>
<feature type="compositionally biased region" description="Polar residues" evidence="3">
    <location>
        <begin position="413"/>
        <end position="432"/>
    </location>
</feature>
<dbReference type="VEuPathDB" id="FungiDB:YALI0_F19778g"/>
<dbReference type="GO" id="GO:0006897">
    <property type="term" value="P:endocytosis"/>
    <property type="evidence" value="ECO:0007669"/>
    <property type="project" value="InterPro"/>
</dbReference>
<dbReference type="InterPro" id="IPR046982">
    <property type="entry name" value="BIN3/RVS161-like"/>
</dbReference>
<dbReference type="EMBL" id="KZ859015">
    <property type="protein sequence ID" value="RDW24939.1"/>
    <property type="molecule type" value="Genomic_DNA"/>
</dbReference>
<evidence type="ECO:0000313" key="5">
    <source>
        <dbReference type="EMBL" id="AOW07441.1"/>
    </source>
</evidence>
<dbReference type="PANTHER" id="PTHR47174:SF1">
    <property type="entry name" value="REDUCED VIABILITY UPON STARVATION PROTEIN 167"/>
    <property type="match status" value="1"/>
</dbReference>
<dbReference type="CDD" id="cd07599">
    <property type="entry name" value="BAR_Rvs167p"/>
    <property type="match status" value="1"/>
</dbReference>
<dbReference type="GO" id="GO:0030479">
    <property type="term" value="C:actin cortical patch"/>
    <property type="evidence" value="ECO:0007669"/>
    <property type="project" value="TreeGrafter"/>
</dbReference>
<reference evidence="5 7" key="1">
    <citation type="journal article" date="2016" name="PLoS ONE">
        <title>Sequence Assembly of Yarrowia lipolytica Strain W29/CLIB89 Shows Transposable Element Diversity.</title>
        <authorList>
            <person name="Magnan C."/>
            <person name="Yu J."/>
            <person name="Chang I."/>
            <person name="Jahn E."/>
            <person name="Kanomata Y."/>
            <person name="Wu J."/>
            <person name="Zeller M."/>
            <person name="Oakes M."/>
            <person name="Baldi P."/>
            <person name="Sandmeyer S."/>
        </authorList>
    </citation>
    <scope>NUCLEOTIDE SEQUENCE [LARGE SCALE GENOMIC DNA]</scope>
    <source>
        <strain evidence="5">CLIB89</strain>
        <strain evidence="7">CLIB89(W29)</strain>
    </source>
</reference>
<feature type="region of interest" description="Disordered" evidence="3">
    <location>
        <begin position="403"/>
        <end position="443"/>
    </location>
</feature>
<dbReference type="Gene3D" id="1.20.1270.60">
    <property type="entry name" value="Arfaptin homology (AH) domain/BAR domain"/>
    <property type="match status" value="1"/>
</dbReference>
<sequence>MRHLLKFAYTLSNHSSPPESPGTKPVTRTATLPQPLQMTSYLRGTRKALERAPHRLFGNKSVEDRVIVEWAKDFKVAQDALHFLTHELTTWTETWKKLLDSQADFATVFAELYRPIVEDKHNFKEPQVTPKSVLAYVTDYEHLAQDLAVALLPLTESLCSVACDRINTVRSQLESIEKRLTKRAHKKIDYDKASESLHKAIKKSTNSEKDKLHIDTLQARFDEATEIFMAIDGEVRTQVPQYLAMLSEFLNPFTTWIFYQQMTIYELLQEKILEFSVTQGLTECSSVHPQSESFREISECWRDRFPDPLNRAEEGLKTIRGGETVKTDYDDWDSEKHFYTGERHAQFFEKAKDDITATTMGLVDKAQKPFHHDKPVLFSSDQGLFQGEADPLGLIGGDSSLTPVTSYDGGSGTKLTPQLTPQSSPLKQTHSPLKTPASPITRRSRAFSNLSNVSTSTNANSGPTPITCRLEERYPSDVTRRARAWSSSSARALSPHHMTLEEVRKSWAPEGEDVEMLNEEESGTPSFGSVIALFPFSGQQPGDVAFEKGDTLKLLYNAENEDWWVGQTKDGRYGFFPRNRVGMV</sequence>
<dbReference type="Proteomes" id="UP000182444">
    <property type="component" value="Chromosome 1F"/>
</dbReference>
<reference evidence="6 8" key="2">
    <citation type="submission" date="2018-07" db="EMBL/GenBank/DDBJ databases">
        <title>Draft Genome Assemblies for Five Robust Yarrowia lipolytica Strains Exhibiting High Lipid Production and Pentose Sugar Utilization and Sugar Alcohol Secretion from Undetoxified Lignocellulosic Biomass Hydrolysates.</title>
        <authorList>
            <consortium name="DOE Joint Genome Institute"/>
            <person name="Walker C."/>
            <person name="Ryu S."/>
            <person name="Na H."/>
            <person name="Zane M."/>
            <person name="LaButti K."/>
            <person name="Lipzen A."/>
            <person name="Haridas S."/>
            <person name="Barry K."/>
            <person name="Grigoriev I.V."/>
            <person name="Quarterman J."/>
            <person name="Slininger P."/>
            <person name="Dien B."/>
            <person name="Trinh C.T."/>
        </authorList>
    </citation>
    <scope>NUCLEOTIDE SEQUENCE [LARGE SCALE GENOMIC DNA]</scope>
    <source>
        <strain evidence="6 8">YB392</strain>
    </source>
</reference>
<evidence type="ECO:0000256" key="3">
    <source>
        <dbReference type="SAM" id="MobiDB-lite"/>
    </source>
</evidence>
<protein>
    <recommendedName>
        <fullName evidence="4">SH3 domain-containing protein</fullName>
    </recommendedName>
</protein>
<dbReference type="GO" id="GO:0097320">
    <property type="term" value="P:plasma membrane tubulation"/>
    <property type="evidence" value="ECO:0007669"/>
    <property type="project" value="TreeGrafter"/>
</dbReference>
<dbReference type="GO" id="GO:0051666">
    <property type="term" value="P:actin cortical patch localization"/>
    <property type="evidence" value="ECO:0007669"/>
    <property type="project" value="InterPro"/>
</dbReference>
<dbReference type="VEuPathDB" id="FungiDB:YALI1_F26234g"/>
<dbReference type="eggNOG" id="KOG2398">
    <property type="taxonomic scope" value="Eukaryota"/>
</dbReference>
<dbReference type="GO" id="GO:1990528">
    <property type="term" value="C:Rvs161p-Rvs167p complex"/>
    <property type="evidence" value="ECO:0007669"/>
    <property type="project" value="TreeGrafter"/>
</dbReference>
<evidence type="ECO:0000259" key="4">
    <source>
        <dbReference type="PROSITE" id="PS50002"/>
    </source>
</evidence>
<dbReference type="InterPro" id="IPR036028">
    <property type="entry name" value="SH3-like_dom_sf"/>
</dbReference>
<gene>
    <name evidence="6" type="ORF">B0I71DRAFT_133468</name>
    <name evidence="5" type="ORF">YALI1_F26234g</name>
</gene>
<dbReference type="EMBL" id="CP017558">
    <property type="protein sequence ID" value="AOW07441.1"/>
    <property type="molecule type" value="Genomic_DNA"/>
</dbReference>
<evidence type="ECO:0000313" key="7">
    <source>
        <dbReference type="Proteomes" id="UP000182444"/>
    </source>
</evidence>
<dbReference type="AlphaFoldDB" id="A0A1D8NP81"/>
<feature type="compositionally biased region" description="Polar residues" evidence="3">
    <location>
        <begin position="449"/>
        <end position="464"/>
    </location>
</feature>
<dbReference type="Gene3D" id="2.30.30.40">
    <property type="entry name" value="SH3 Domains"/>
    <property type="match status" value="1"/>
</dbReference>
<proteinExistence type="predicted"/>
<dbReference type="KEGG" id="yli:2908298"/>
<dbReference type="Pfam" id="PF03114">
    <property type="entry name" value="BAR"/>
    <property type="match status" value="1"/>
</dbReference>
<accession>A0A1D8NP81</accession>
<evidence type="ECO:0000256" key="2">
    <source>
        <dbReference type="PROSITE-ProRule" id="PRU00192"/>
    </source>
</evidence>
<dbReference type="eggNOG" id="KOG3771">
    <property type="taxonomic scope" value="Eukaryota"/>
</dbReference>